<evidence type="ECO:0000256" key="1">
    <source>
        <dbReference type="SAM" id="MobiDB-lite"/>
    </source>
</evidence>
<evidence type="ECO:0000256" key="3">
    <source>
        <dbReference type="SAM" id="SignalP"/>
    </source>
</evidence>
<feature type="region of interest" description="Disordered" evidence="1">
    <location>
        <begin position="633"/>
        <end position="675"/>
    </location>
</feature>
<keyword evidence="3" id="KW-0732">Signal</keyword>
<keyword evidence="2" id="KW-0472">Membrane</keyword>
<comment type="caution">
    <text evidence="4">The sequence shown here is derived from an EMBL/GenBank/DDBJ whole genome shotgun (WGS) entry which is preliminary data.</text>
</comment>
<dbReference type="PANTHER" id="PTHR46345">
    <property type="entry name" value="INVERTED FORMIN-2"/>
    <property type="match status" value="1"/>
</dbReference>
<dbReference type="Proteomes" id="UP001595834">
    <property type="component" value="Unassembled WGS sequence"/>
</dbReference>
<gene>
    <name evidence="4" type="ORF">ACFPFX_04915</name>
</gene>
<feature type="transmembrane region" description="Helical" evidence="2">
    <location>
        <begin position="385"/>
        <end position="405"/>
    </location>
</feature>
<dbReference type="PANTHER" id="PTHR46345:SF8">
    <property type="entry name" value="FORMIN 3, ISOFORM B"/>
    <property type="match status" value="1"/>
</dbReference>
<protein>
    <recommendedName>
        <fullName evidence="6">Integral membrane protein</fullName>
    </recommendedName>
</protein>
<feature type="compositionally biased region" description="Basic and acidic residues" evidence="1">
    <location>
        <begin position="659"/>
        <end position="675"/>
    </location>
</feature>
<keyword evidence="2" id="KW-0812">Transmembrane</keyword>
<evidence type="ECO:0000313" key="4">
    <source>
        <dbReference type="EMBL" id="MFC4955637.1"/>
    </source>
</evidence>
<name>A0ABV9UHQ2_9ACTN</name>
<dbReference type="EMBL" id="JBHSIZ010000005">
    <property type="protein sequence ID" value="MFC4955637.1"/>
    <property type="molecule type" value="Genomic_DNA"/>
</dbReference>
<feature type="compositionally biased region" description="Basic and acidic residues" evidence="1">
    <location>
        <begin position="858"/>
        <end position="874"/>
    </location>
</feature>
<dbReference type="RefSeq" id="WP_344370501.1">
    <property type="nucleotide sequence ID" value="NZ_BAAASQ010000001.1"/>
</dbReference>
<sequence length="882" mass="93389">MRCLDRGRLRAIGYTAFLTMVFLLVNAQVAHAADTSGSGLLSPLTLNSSEGVPIDGYELSAEGGSVFSFKSNAYAFIMSGLFTLLRLVVGLTCWAIGFSLRFPLLKMLADPAQKAADAYNHAVVDTLKLKGLMLAWAFVFGLILFVRGKAGKGLGEIVLTLVIAALAASAFVRPDYLLAQNGPIAQTEQAAAEVARDTVNSHYWGGKIASDQGPCKGMAGRAELKCLQTEGAKPLPPAEIARPIQDSLTNALVVKGYMLLEYGRVLDPAKDEDKKAYALHLKWVSGGYKPENQPKKNKDACDLLRGPALKYCEQGATGQVKGPDTDQLPSLTTGDALLQASQPVLTEEDQQFAAFLKDLKDQGGPVGKACAQYASQPTGWRTAGALMLFVAALLICAIPLSASVVLLGTQAADAGAAAVGGVSFVWGMLPGPNRQVVWKWAAIFIMSVAVLFVCCMFLPFYGIGVDVVFTDGPELPAERLLVLDVLGVVGLAFHRALMRGISSFGQRLAIRMRYAKVGGTHLPGDTSEIGAALAVHSVGGGGFGLGGLRSLALSGGGYGQLGTRHRLMASLASLADGTGMPVDSGRLLADAGAEASRGLAPLALATTGLRLGARGAWGLLVGRRPDDHALERWRKPTADGDPAGSEGELGAGGGTRRRGPADRYRDPDGAIGDRKTGIVLHDQHQDRTLLSTRAHNRLVRLRGYRILHRTGRIAYGSSWGLRENIRRGRGYGSQYAQDTRQQVRVWGNTVREDGRAWSGSGSGAARLRAQPSTPTTPTPAPAPAPAPVSRPLRPATPRPGTPPPPVVPPRPPFPPMPRVPPVPPTPAASPAAPTPPPARDPAELRRRMIERLGAGDPPEVRRRVQDEIRRRFGDPDPGGDGS</sequence>
<keyword evidence="5" id="KW-1185">Reference proteome</keyword>
<feature type="transmembrane region" description="Helical" evidence="2">
    <location>
        <begin position="441"/>
        <end position="460"/>
    </location>
</feature>
<reference evidence="5" key="1">
    <citation type="journal article" date="2019" name="Int. J. Syst. Evol. Microbiol.">
        <title>The Global Catalogue of Microorganisms (GCM) 10K type strain sequencing project: providing services to taxonomists for standard genome sequencing and annotation.</title>
        <authorList>
            <consortium name="The Broad Institute Genomics Platform"/>
            <consortium name="The Broad Institute Genome Sequencing Center for Infectious Disease"/>
            <person name="Wu L."/>
            <person name="Ma J."/>
        </authorList>
    </citation>
    <scope>NUCLEOTIDE SEQUENCE [LARGE SCALE GENOMIC DNA]</scope>
    <source>
        <strain evidence="5">CCM 7224</strain>
    </source>
</reference>
<feature type="transmembrane region" description="Helical" evidence="2">
    <location>
        <begin position="154"/>
        <end position="172"/>
    </location>
</feature>
<feature type="transmembrane region" description="Helical" evidence="2">
    <location>
        <begin position="73"/>
        <end position="98"/>
    </location>
</feature>
<feature type="signal peptide" evidence="3">
    <location>
        <begin position="1"/>
        <end position="32"/>
    </location>
</feature>
<feature type="compositionally biased region" description="Basic and acidic residues" evidence="1">
    <location>
        <begin position="840"/>
        <end position="850"/>
    </location>
</feature>
<evidence type="ECO:0000256" key="2">
    <source>
        <dbReference type="SAM" id="Phobius"/>
    </source>
</evidence>
<evidence type="ECO:0000313" key="5">
    <source>
        <dbReference type="Proteomes" id="UP001595834"/>
    </source>
</evidence>
<feature type="region of interest" description="Disordered" evidence="1">
    <location>
        <begin position="751"/>
        <end position="882"/>
    </location>
</feature>
<organism evidence="4 5">
    <name type="scientific">Streptomyces mauvecolor</name>
    <dbReference type="NCBI Taxonomy" id="58345"/>
    <lineage>
        <taxon>Bacteria</taxon>
        <taxon>Bacillati</taxon>
        <taxon>Actinomycetota</taxon>
        <taxon>Actinomycetes</taxon>
        <taxon>Kitasatosporales</taxon>
        <taxon>Streptomycetaceae</taxon>
        <taxon>Streptomyces</taxon>
    </lineage>
</organism>
<keyword evidence="2" id="KW-1133">Transmembrane helix</keyword>
<feature type="transmembrane region" description="Helical" evidence="2">
    <location>
        <begin position="131"/>
        <end position="148"/>
    </location>
</feature>
<feature type="transmembrane region" description="Helical" evidence="2">
    <location>
        <begin position="411"/>
        <end position="429"/>
    </location>
</feature>
<feature type="chain" id="PRO_5045770808" description="Integral membrane protein" evidence="3">
    <location>
        <begin position="33"/>
        <end position="882"/>
    </location>
</feature>
<feature type="compositionally biased region" description="Low complexity" evidence="1">
    <location>
        <begin position="756"/>
        <end position="773"/>
    </location>
</feature>
<proteinExistence type="predicted"/>
<accession>A0ABV9UHQ2</accession>
<feature type="compositionally biased region" description="Pro residues" evidence="1">
    <location>
        <begin position="774"/>
        <end position="839"/>
    </location>
</feature>
<evidence type="ECO:0008006" key="6">
    <source>
        <dbReference type="Google" id="ProtNLM"/>
    </source>
</evidence>